<dbReference type="SMART" id="SM00028">
    <property type="entry name" value="TPR"/>
    <property type="match status" value="4"/>
</dbReference>
<dbReference type="OrthoDB" id="435413at2759"/>
<dbReference type="AlphaFoldDB" id="A0A835XR06"/>
<dbReference type="Proteomes" id="UP000612055">
    <property type="component" value="Unassembled WGS sequence"/>
</dbReference>
<dbReference type="PANTHER" id="PTHR16306">
    <property type="entry name" value="TRANSLIN-ASSOCIATED FACTOR X-INTERACTING PROTEIN 1"/>
    <property type="match status" value="1"/>
</dbReference>
<proteinExistence type="predicted"/>
<dbReference type="Gene3D" id="1.25.40.10">
    <property type="entry name" value="Tetratricopeptide repeat domain"/>
    <property type="match status" value="2"/>
</dbReference>
<dbReference type="Pfam" id="PF09976">
    <property type="entry name" value="TPR_21"/>
    <property type="match status" value="1"/>
</dbReference>
<name>A0A835XR06_9CHLO</name>
<dbReference type="InterPro" id="IPR011990">
    <property type="entry name" value="TPR-like_helical_dom_sf"/>
</dbReference>
<reference evidence="3" key="1">
    <citation type="journal article" date="2020" name="bioRxiv">
        <title>Comparative genomics of Chlamydomonas.</title>
        <authorList>
            <person name="Craig R.J."/>
            <person name="Hasan A.R."/>
            <person name="Ness R.W."/>
            <person name="Keightley P.D."/>
        </authorList>
    </citation>
    <scope>NUCLEOTIDE SEQUENCE</scope>
    <source>
        <strain evidence="3">CCAP 11/70</strain>
    </source>
</reference>
<evidence type="ECO:0000256" key="1">
    <source>
        <dbReference type="SAM" id="MobiDB-lite"/>
    </source>
</evidence>
<evidence type="ECO:0000259" key="2">
    <source>
        <dbReference type="Pfam" id="PF09976"/>
    </source>
</evidence>
<evidence type="ECO:0000313" key="3">
    <source>
        <dbReference type="EMBL" id="KAG2488055.1"/>
    </source>
</evidence>
<feature type="region of interest" description="Disordered" evidence="1">
    <location>
        <begin position="120"/>
        <end position="149"/>
    </location>
</feature>
<dbReference type="SUPFAM" id="SSF48452">
    <property type="entry name" value="TPR-like"/>
    <property type="match status" value="2"/>
</dbReference>
<evidence type="ECO:0000313" key="4">
    <source>
        <dbReference type="Proteomes" id="UP000612055"/>
    </source>
</evidence>
<dbReference type="PANTHER" id="PTHR16306:SF0">
    <property type="entry name" value="TRANSLIN-ASSOCIATED FACTOR X-INTERACTING PROTEIN 1"/>
    <property type="match status" value="1"/>
</dbReference>
<feature type="compositionally biased region" description="Gly residues" evidence="1">
    <location>
        <begin position="537"/>
        <end position="546"/>
    </location>
</feature>
<feature type="compositionally biased region" description="Gly residues" evidence="1">
    <location>
        <begin position="122"/>
        <end position="144"/>
    </location>
</feature>
<dbReference type="InterPro" id="IPR019734">
    <property type="entry name" value="TPR_rpt"/>
</dbReference>
<organism evidence="3 4">
    <name type="scientific">Edaphochlamys debaryana</name>
    <dbReference type="NCBI Taxonomy" id="47281"/>
    <lineage>
        <taxon>Eukaryota</taxon>
        <taxon>Viridiplantae</taxon>
        <taxon>Chlorophyta</taxon>
        <taxon>core chlorophytes</taxon>
        <taxon>Chlorophyceae</taxon>
        <taxon>CS clade</taxon>
        <taxon>Chlamydomonadales</taxon>
        <taxon>Chlamydomonadales incertae sedis</taxon>
        <taxon>Edaphochlamys</taxon>
    </lineage>
</organism>
<keyword evidence="4" id="KW-1185">Reference proteome</keyword>
<dbReference type="InterPro" id="IPR018704">
    <property type="entry name" value="SecYEG/CpoB_TPR"/>
</dbReference>
<dbReference type="EMBL" id="JAEHOE010000088">
    <property type="protein sequence ID" value="KAG2488055.1"/>
    <property type="molecule type" value="Genomic_DNA"/>
</dbReference>
<dbReference type="GO" id="GO:0005737">
    <property type="term" value="C:cytoplasm"/>
    <property type="evidence" value="ECO:0007669"/>
    <property type="project" value="TreeGrafter"/>
</dbReference>
<gene>
    <name evidence="3" type="ORF">HYH03_013359</name>
</gene>
<feature type="domain" description="Ancillary SecYEG translocon subunit/Cell division coordinator CpoB TPR" evidence="2">
    <location>
        <begin position="18"/>
        <end position="118"/>
    </location>
</feature>
<sequence>MDAAALAVVMPLVRAIWQRAEASAAQQQYRGAAETLQQALILVPDPASAPHVATLLRLARLWLAAGNPGAGLPWALAAVEAAPEQADGLEAAGDCLREAGRPQEAAVHYQAALELLEEAGDGGETGGEQGGQNTGTRTGSGSGPADGSEQQLRLRLALATCLYDTPGATTPPYDNQDLAASLVMAVLEADGGNWEALRLYGRIAMDRGIRDDALRVALRIAVQRPGHAGAKQLLARCLADEEGCRLLFEELGVAAEASGTGTGPGTGTGAGLSTSEAGGAGAGGAGGSAGGAVSSAAALGFLATAIKDFGKVDSCIRLLSTAARLQPSNASYALNLAHARELRQDLAGAAAAAAAYCRANADSALAGLRLGDVAALLEALPPLPRASDLTWLGLGLGLGPDLGLGPEGAPDAKAAVGSGAGDALEEATDSLRRVGLSSGGEAAIGNETAVAKVAFTPDQLDELALLFTSAKVLFVGGALAEAEALCAAVEPVRRASAAELHTTLIRNEAAYFCCVRQLLEGGNRPGVLQRRRRRGGTAAGEAGGASRGDAAPQAAGAAAGEAAGGGGEPRPLYLIGDSHCLSAAWREVELRGERRLLRPLLVTGCKIWHLRPASLFYPKAQFEAAVALLPECAQAVLVLGEIDCREGLLLAVQKGKYDSVAEGIDATVGIYLRLLRELLGSRPGLELFLHPVPPVLNETRPIVVSFAAALKKAVAKARTGDPGVLGRRLHYLDFFDGMLVPPGTVLVPPGAEAAGVAAVADGAAAAAAAAGAAAGAGAAAAPAVAAAGAPALTEAARAAAAAAVAAAVPGEGLASWQLRPDLAFDGTHLAPAYLPLLDSALQRLD</sequence>
<accession>A0A835XR06</accession>
<feature type="region of interest" description="Disordered" evidence="1">
    <location>
        <begin position="526"/>
        <end position="551"/>
    </location>
</feature>
<protein>
    <recommendedName>
        <fullName evidence="2">Ancillary SecYEG translocon subunit/Cell division coordinator CpoB TPR domain-containing protein</fullName>
    </recommendedName>
</protein>
<comment type="caution">
    <text evidence="3">The sequence shown here is derived from an EMBL/GenBank/DDBJ whole genome shotgun (WGS) entry which is preliminary data.</text>
</comment>